<gene>
    <name evidence="1" type="ORF">AVEN_94749_1</name>
</gene>
<comment type="caution">
    <text evidence="1">The sequence shown here is derived from an EMBL/GenBank/DDBJ whole genome shotgun (WGS) entry which is preliminary data.</text>
</comment>
<evidence type="ECO:0000313" key="2">
    <source>
        <dbReference type="Proteomes" id="UP000499080"/>
    </source>
</evidence>
<name>A0A4Y2CP03_ARAVE</name>
<sequence length="95" mass="11292">MQSSRYLPEDSRNIVDPVIERNGFFVHPEHLMLAMTQHNRRHIRELGLLRILKVRQLDQERTTIRTFLKSKLNFKAQDHSKLINRMDCDLSSPPL</sequence>
<proteinExistence type="predicted"/>
<protein>
    <submittedName>
        <fullName evidence="1">Uncharacterized protein</fullName>
    </submittedName>
</protein>
<reference evidence="1 2" key="1">
    <citation type="journal article" date="2019" name="Sci. Rep.">
        <title>Orb-weaving spider Araneus ventricosus genome elucidates the spidroin gene catalogue.</title>
        <authorList>
            <person name="Kono N."/>
            <person name="Nakamura H."/>
            <person name="Ohtoshi R."/>
            <person name="Moran D.A.P."/>
            <person name="Shinohara A."/>
            <person name="Yoshida Y."/>
            <person name="Fujiwara M."/>
            <person name="Mori M."/>
            <person name="Tomita M."/>
            <person name="Arakawa K."/>
        </authorList>
    </citation>
    <scope>NUCLEOTIDE SEQUENCE [LARGE SCALE GENOMIC DNA]</scope>
</reference>
<evidence type="ECO:0000313" key="1">
    <source>
        <dbReference type="EMBL" id="GBM05448.1"/>
    </source>
</evidence>
<dbReference type="PANTHER" id="PTHR46409">
    <property type="entry name" value="HTH PSQ-TYPE DOMAIN-CONTAINING PROTEIN"/>
    <property type="match status" value="1"/>
</dbReference>
<dbReference type="PANTHER" id="PTHR46409:SF1">
    <property type="entry name" value="HTH PSQ-TYPE DOMAIN-CONTAINING PROTEIN"/>
    <property type="match status" value="1"/>
</dbReference>
<keyword evidence="2" id="KW-1185">Reference proteome</keyword>
<organism evidence="1 2">
    <name type="scientific">Araneus ventricosus</name>
    <name type="common">Orbweaver spider</name>
    <name type="synonym">Epeira ventricosa</name>
    <dbReference type="NCBI Taxonomy" id="182803"/>
    <lineage>
        <taxon>Eukaryota</taxon>
        <taxon>Metazoa</taxon>
        <taxon>Ecdysozoa</taxon>
        <taxon>Arthropoda</taxon>
        <taxon>Chelicerata</taxon>
        <taxon>Arachnida</taxon>
        <taxon>Araneae</taxon>
        <taxon>Araneomorphae</taxon>
        <taxon>Entelegynae</taxon>
        <taxon>Araneoidea</taxon>
        <taxon>Araneidae</taxon>
        <taxon>Araneus</taxon>
    </lineage>
</organism>
<dbReference type="OrthoDB" id="6773164at2759"/>
<dbReference type="Proteomes" id="UP000499080">
    <property type="component" value="Unassembled WGS sequence"/>
</dbReference>
<dbReference type="EMBL" id="BGPR01000215">
    <property type="protein sequence ID" value="GBM05448.1"/>
    <property type="molecule type" value="Genomic_DNA"/>
</dbReference>
<accession>A0A4Y2CP03</accession>
<dbReference type="AlphaFoldDB" id="A0A4Y2CP03"/>